<evidence type="ECO:0000313" key="2">
    <source>
        <dbReference type="Proteomes" id="UP000266889"/>
    </source>
</evidence>
<dbReference type="RefSeq" id="WP_124857241.1">
    <property type="nucleotide sequence ID" value="NZ_JBEXYX010000002.1"/>
</dbReference>
<dbReference type="Proteomes" id="UP000266889">
    <property type="component" value="Unassembled WGS sequence"/>
</dbReference>
<accession>A0A3N9X841</accession>
<dbReference type="OrthoDB" id="5124141at2"/>
<sequence length="170" mass="18677">MDRPLLLLDVDGVLNPYGTPQPPSGYSEHHLFPGEEPVRINPDHGAWIIEASTILDVTWATSWNDEANQLLAPLLHIASLPVITMPPTPFHPSDKVPLVAAYAQRRPAAWVDDLHTPQARTWAAGRSSPTLLITTNPTIGLTRDSIDHVIAWAKALQRPWTTQSDTPSPP</sequence>
<proteinExistence type="predicted"/>
<protein>
    <recommendedName>
        <fullName evidence="3">Secreted protein</fullName>
    </recommendedName>
</protein>
<name>A0A3N9X841_9ACTN</name>
<evidence type="ECO:0008006" key="3">
    <source>
        <dbReference type="Google" id="ProtNLM"/>
    </source>
</evidence>
<gene>
    <name evidence="1" type="ORF">DLJ58_16035</name>
</gene>
<dbReference type="AlphaFoldDB" id="A0A3N9X841"/>
<dbReference type="EMBL" id="QGSY01000177">
    <property type="protein sequence ID" value="RQX09201.1"/>
    <property type="molecule type" value="Genomic_DNA"/>
</dbReference>
<evidence type="ECO:0000313" key="1">
    <source>
        <dbReference type="EMBL" id="RQX09201.1"/>
    </source>
</evidence>
<comment type="caution">
    <text evidence="1">The sequence shown here is derived from an EMBL/GenBank/DDBJ whole genome shotgun (WGS) entry which is preliminary data.</text>
</comment>
<reference evidence="1 2" key="1">
    <citation type="submission" date="2018-05" db="EMBL/GenBank/DDBJ databases">
        <title>Micromonospora from Atacama Desert.</title>
        <authorList>
            <person name="Carro L."/>
            <person name="Goodfellow M."/>
            <person name="Klenk H.-P."/>
        </authorList>
    </citation>
    <scope>NUCLEOTIDE SEQUENCE [LARGE SCALE GENOMIC DNA]</scope>
    <source>
        <strain evidence="1 2">LB32</strain>
    </source>
</reference>
<keyword evidence="2" id="KW-1185">Reference proteome</keyword>
<dbReference type="Pfam" id="PF18143">
    <property type="entry name" value="HAD_SAK_2"/>
    <property type="match status" value="1"/>
</dbReference>
<organism evidence="1 2">
    <name type="scientific">Micromonospora arida</name>
    <dbReference type="NCBI Taxonomy" id="2203715"/>
    <lineage>
        <taxon>Bacteria</taxon>
        <taxon>Bacillati</taxon>
        <taxon>Actinomycetota</taxon>
        <taxon>Actinomycetes</taxon>
        <taxon>Micromonosporales</taxon>
        <taxon>Micromonosporaceae</taxon>
        <taxon>Micromonospora</taxon>
    </lineage>
</organism>